<evidence type="ECO:0000256" key="3">
    <source>
        <dbReference type="SAM" id="MobiDB-lite"/>
    </source>
</evidence>
<feature type="compositionally biased region" description="Polar residues" evidence="3">
    <location>
        <begin position="92"/>
        <end position="107"/>
    </location>
</feature>
<feature type="region of interest" description="Disordered" evidence="3">
    <location>
        <begin position="248"/>
        <end position="271"/>
    </location>
</feature>
<protein>
    <recommendedName>
        <fullName evidence="4">RRM domain-containing protein</fullName>
    </recommendedName>
</protein>
<dbReference type="GO" id="GO:0003723">
    <property type="term" value="F:RNA binding"/>
    <property type="evidence" value="ECO:0007669"/>
    <property type="project" value="UniProtKB-UniRule"/>
</dbReference>
<name>A0A151IP23_9HYME</name>
<evidence type="ECO:0000313" key="6">
    <source>
        <dbReference type="Proteomes" id="UP000078542"/>
    </source>
</evidence>
<reference evidence="5 6" key="1">
    <citation type="submission" date="2016-03" db="EMBL/GenBank/DDBJ databases">
        <title>Cyphomyrmex costatus WGS genome.</title>
        <authorList>
            <person name="Nygaard S."/>
            <person name="Hu H."/>
            <person name="Boomsma J."/>
            <person name="Zhang G."/>
        </authorList>
    </citation>
    <scope>NUCLEOTIDE SEQUENCE [LARGE SCALE GENOMIC DNA]</scope>
    <source>
        <strain evidence="5">MS0001</strain>
        <tissue evidence="5">Whole body</tissue>
    </source>
</reference>
<evidence type="ECO:0000259" key="4">
    <source>
        <dbReference type="PROSITE" id="PS50102"/>
    </source>
</evidence>
<evidence type="ECO:0000256" key="2">
    <source>
        <dbReference type="PROSITE-ProRule" id="PRU00176"/>
    </source>
</evidence>
<dbReference type="InterPro" id="IPR012677">
    <property type="entry name" value="Nucleotide-bd_a/b_plait_sf"/>
</dbReference>
<evidence type="ECO:0000256" key="1">
    <source>
        <dbReference type="ARBA" id="ARBA00022884"/>
    </source>
</evidence>
<dbReference type="InterPro" id="IPR000504">
    <property type="entry name" value="RRM_dom"/>
</dbReference>
<dbReference type="SUPFAM" id="SSF54928">
    <property type="entry name" value="RNA-binding domain, RBD"/>
    <property type="match status" value="2"/>
</dbReference>
<gene>
    <name evidence="5" type="ORF">ALC62_01867</name>
</gene>
<dbReference type="CDD" id="cd00590">
    <property type="entry name" value="RRM_SF"/>
    <property type="match status" value="1"/>
</dbReference>
<dbReference type="InterPro" id="IPR035979">
    <property type="entry name" value="RBD_domain_sf"/>
</dbReference>
<accession>A0A151IP23</accession>
<dbReference type="SMART" id="SM00360">
    <property type="entry name" value="RRM"/>
    <property type="match status" value="2"/>
</dbReference>
<dbReference type="Gene3D" id="3.30.70.330">
    <property type="match status" value="2"/>
</dbReference>
<feature type="region of interest" description="Disordered" evidence="3">
    <location>
        <begin position="87"/>
        <end position="107"/>
    </location>
</feature>
<dbReference type="EMBL" id="KQ976899">
    <property type="protein sequence ID" value="KYN07201.1"/>
    <property type="molecule type" value="Genomic_DNA"/>
</dbReference>
<organism evidence="5 6">
    <name type="scientific">Cyphomyrmex costatus</name>
    <dbReference type="NCBI Taxonomy" id="456900"/>
    <lineage>
        <taxon>Eukaryota</taxon>
        <taxon>Metazoa</taxon>
        <taxon>Ecdysozoa</taxon>
        <taxon>Arthropoda</taxon>
        <taxon>Hexapoda</taxon>
        <taxon>Insecta</taxon>
        <taxon>Pterygota</taxon>
        <taxon>Neoptera</taxon>
        <taxon>Endopterygota</taxon>
        <taxon>Hymenoptera</taxon>
        <taxon>Apocrita</taxon>
        <taxon>Aculeata</taxon>
        <taxon>Formicoidea</taxon>
        <taxon>Formicidae</taxon>
        <taxon>Myrmicinae</taxon>
        <taxon>Cyphomyrmex</taxon>
    </lineage>
</organism>
<dbReference type="PROSITE" id="PS50102">
    <property type="entry name" value="RRM"/>
    <property type="match status" value="1"/>
</dbReference>
<dbReference type="STRING" id="456900.A0A151IP23"/>
<dbReference type="AlphaFoldDB" id="A0A151IP23"/>
<feature type="domain" description="RRM" evidence="4">
    <location>
        <begin position="16"/>
        <end position="92"/>
    </location>
</feature>
<sequence length="524" mass="60524">MDFDKYFKKDVDGAYNLHFLNKDKLSIYEIREIFSVYGNILAINVTRDETGFRFVKYGTLHETIACLKGLKDGSKIQLLPEKSKIKDRKSYRNSNDENLLNDGGNCTNKTFNGNDRSDISNTFQNSMHNHRPIPNVTNDNSSALDRKSSVSSRQTFMENNSLDTIDYGKYYKITKDGSYSVHFANKKNLASEFIKDTFSSYGTITSIYDGGNVNGLKVITYKTLDEVINCIKGLQNDSQIYLLPEKNKSAGESRTTNQNSLNRWQASRTEDISQKTFNTDKQFNSNSTHNENNKQEKLSEYIEKPIYNIRACDFNKFDGADNFSDSTCNSRHDKSNNDATKYKNMSPQMFDEKYSFLRQHKSINNEDYSRVMRKKQEGTKLDSSTMIEVDKNRRFSTHDQKMPMLVSNTEIKLKEFDVMSNSSLSNETRSLSKIVYIPMQEIIVANIHKNYGIHYILHLFEKYSPISATIVLTISETNIRYCHVYFKTVQDAVAVEEEFDNFDLYGQNLIVLRKSRLIDETICE</sequence>
<proteinExistence type="predicted"/>
<evidence type="ECO:0000313" key="5">
    <source>
        <dbReference type="EMBL" id="KYN07201.1"/>
    </source>
</evidence>
<keyword evidence="1 2" id="KW-0694">RNA-binding</keyword>
<dbReference type="Proteomes" id="UP000078542">
    <property type="component" value="Unassembled WGS sequence"/>
</dbReference>
<feature type="compositionally biased region" description="Polar residues" evidence="3">
    <location>
        <begin position="252"/>
        <end position="267"/>
    </location>
</feature>
<keyword evidence="6" id="KW-1185">Reference proteome</keyword>